<dbReference type="STRING" id="383855.M2YY99"/>
<dbReference type="KEGG" id="pfj:MYCFIDRAFT_174200"/>
<evidence type="ECO:0000256" key="1">
    <source>
        <dbReference type="SAM" id="MobiDB-lite"/>
    </source>
</evidence>
<dbReference type="HOGENOM" id="CLU_500698_0_0_1"/>
<evidence type="ECO:0000313" key="2">
    <source>
        <dbReference type="EMBL" id="EME82630.1"/>
    </source>
</evidence>
<proteinExistence type="predicted"/>
<name>M2YY99_PSEFD</name>
<accession>M2YY99</accession>
<dbReference type="EMBL" id="KB446558">
    <property type="protein sequence ID" value="EME82630.1"/>
    <property type="molecule type" value="Genomic_DNA"/>
</dbReference>
<protein>
    <submittedName>
        <fullName evidence="2">Uncharacterized protein</fullName>
    </submittedName>
</protein>
<organism evidence="2 3">
    <name type="scientific">Pseudocercospora fijiensis (strain CIRAD86)</name>
    <name type="common">Black leaf streak disease fungus</name>
    <name type="synonym">Mycosphaerella fijiensis</name>
    <dbReference type="NCBI Taxonomy" id="383855"/>
    <lineage>
        <taxon>Eukaryota</taxon>
        <taxon>Fungi</taxon>
        <taxon>Dikarya</taxon>
        <taxon>Ascomycota</taxon>
        <taxon>Pezizomycotina</taxon>
        <taxon>Dothideomycetes</taxon>
        <taxon>Dothideomycetidae</taxon>
        <taxon>Mycosphaerellales</taxon>
        <taxon>Mycosphaerellaceae</taxon>
        <taxon>Pseudocercospora</taxon>
    </lineage>
</organism>
<keyword evidence="3" id="KW-1185">Reference proteome</keyword>
<feature type="region of interest" description="Disordered" evidence="1">
    <location>
        <begin position="383"/>
        <end position="405"/>
    </location>
</feature>
<dbReference type="eggNOG" id="ENOG502TI09">
    <property type="taxonomic scope" value="Eukaryota"/>
</dbReference>
<evidence type="ECO:0000313" key="3">
    <source>
        <dbReference type="Proteomes" id="UP000016932"/>
    </source>
</evidence>
<dbReference type="OrthoDB" id="3939615at2759"/>
<feature type="region of interest" description="Disordered" evidence="1">
    <location>
        <begin position="455"/>
        <end position="494"/>
    </location>
</feature>
<dbReference type="GeneID" id="19333142"/>
<dbReference type="VEuPathDB" id="FungiDB:MYCFIDRAFT_174200"/>
<dbReference type="AlphaFoldDB" id="M2YY99"/>
<gene>
    <name evidence="2" type="ORF">MYCFIDRAFT_174200</name>
</gene>
<dbReference type="RefSeq" id="XP_007926105.1">
    <property type="nucleotide sequence ID" value="XM_007927914.1"/>
</dbReference>
<dbReference type="Proteomes" id="UP000016932">
    <property type="component" value="Unassembled WGS sequence"/>
</dbReference>
<reference evidence="2 3" key="1">
    <citation type="journal article" date="2012" name="PLoS Pathog.">
        <title>Diverse lifestyles and strategies of plant pathogenesis encoded in the genomes of eighteen Dothideomycetes fungi.</title>
        <authorList>
            <person name="Ohm R.A."/>
            <person name="Feau N."/>
            <person name="Henrissat B."/>
            <person name="Schoch C.L."/>
            <person name="Horwitz B.A."/>
            <person name="Barry K.W."/>
            <person name="Condon B.J."/>
            <person name="Copeland A.C."/>
            <person name="Dhillon B."/>
            <person name="Glaser F."/>
            <person name="Hesse C.N."/>
            <person name="Kosti I."/>
            <person name="LaButti K."/>
            <person name="Lindquist E.A."/>
            <person name="Lucas S."/>
            <person name="Salamov A.A."/>
            <person name="Bradshaw R.E."/>
            <person name="Ciuffetti L."/>
            <person name="Hamelin R.C."/>
            <person name="Kema G.H.J."/>
            <person name="Lawrence C."/>
            <person name="Scott J.A."/>
            <person name="Spatafora J.W."/>
            <person name="Turgeon B.G."/>
            <person name="de Wit P.J.G.M."/>
            <person name="Zhong S."/>
            <person name="Goodwin S.B."/>
            <person name="Grigoriev I.V."/>
        </authorList>
    </citation>
    <scope>NUCLEOTIDE SEQUENCE [LARGE SCALE GENOMIC DNA]</scope>
    <source>
        <strain evidence="2 3">CIRAD86</strain>
    </source>
</reference>
<sequence>MANNVDLADLARYVMLPYTITRISGLPDELQDCIFAYIKLPASQRASALIPRTANAATDPSIPPANGRCVFIQLPKELLAAVLGIELLSKNSIIKPTCGEDLRKDPTRTPKRNRTSDFMVLNKEIKRLVTYMIYKERRFEIHVHQGVNTAGIEFLDVGRQPLHYQLDTGDARFERFTERGDFEFGQLKKIDIKIFQSEEDVRDKITISNTYFIHQALCQLLERNNEDEKDRIVSIRISFEGPHPGAQTSTTGRAQIMANEYYWWHPDQKKPRSTCLQGLSDIELVLRPFSRLSKVHNVDVELPKGVAGHAPTIQFKNDLIRSMTCKDNGYSLPAHDILEAQMQGPRIAAENFSRYKKYGGKPGNDVADIAADELFDHTFDSWPKRDRSRGSEVGSRIGSKRQKTAMLRHESSLGLEFGRIGLMDKNEHADEPFAWANLSGAEQWALTEEQRAIERSLGDSQGGSVRREPSDDSGSGVPLTGQLHRMRFPGGIGQAGPATRNCALDAAWPPILPENVHATSVNEPVQRTGTGAWQKFAEDNAEQS</sequence>